<dbReference type="CDD" id="cd15517">
    <property type="entry name" value="PHD_TCF19_like"/>
    <property type="match status" value="1"/>
</dbReference>
<feature type="compositionally biased region" description="Acidic residues" evidence="10">
    <location>
        <begin position="747"/>
        <end position="762"/>
    </location>
</feature>
<protein>
    <recommendedName>
        <fullName evidence="11">PHD-type domain-containing protein</fullName>
    </recommendedName>
</protein>
<gene>
    <name evidence="12" type="ORF">CLODIP_2_CD13874</name>
</gene>
<reference evidence="12 13" key="1">
    <citation type="submission" date="2020-04" db="EMBL/GenBank/DDBJ databases">
        <authorList>
            <person name="Alioto T."/>
            <person name="Alioto T."/>
            <person name="Gomez Garrido J."/>
        </authorList>
    </citation>
    <scope>NUCLEOTIDE SEQUENCE [LARGE SCALE GENOMIC DNA]</scope>
</reference>
<dbReference type="InterPro" id="IPR019787">
    <property type="entry name" value="Znf_PHD-finger"/>
</dbReference>
<evidence type="ECO:0000256" key="4">
    <source>
        <dbReference type="ARBA" id="ARBA00022771"/>
    </source>
</evidence>
<feature type="domain" description="PHD-type" evidence="11">
    <location>
        <begin position="1281"/>
        <end position="1329"/>
    </location>
</feature>
<feature type="domain" description="PHD-type" evidence="11">
    <location>
        <begin position="1231"/>
        <end position="1284"/>
    </location>
</feature>
<dbReference type="Pfam" id="PF00628">
    <property type="entry name" value="PHD"/>
    <property type="match status" value="2"/>
</dbReference>
<evidence type="ECO:0000256" key="10">
    <source>
        <dbReference type="SAM" id="MobiDB-lite"/>
    </source>
</evidence>
<dbReference type="EMBL" id="CADEPI010000119">
    <property type="protein sequence ID" value="CAB3375856.1"/>
    <property type="molecule type" value="Genomic_DNA"/>
</dbReference>
<feature type="compositionally biased region" description="Polar residues" evidence="10">
    <location>
        <begin position="166"/>
        <end position="197"/>
    </location>
</feature>
<dbReference type="OrthoDB" id="1903104at2759"/>
<dbReference type="PROSITE" id="PS50016">
    <property type="entry name" value="ZF_PHD_2"/>
    <property type="match status" value="3"/>
</dbReference>
<evidence type="ECO:0000256" key="7">
    <source>
        <dbReference type="ARBA" id="ARBA00023163"/>
    </source>
</evidence>
<evidence type="ECO:0000313" key="12">
    <source>
        <dbReference type="EMBL" id="CAB3375856.1"/>
    </source>
</evidence>
<evidence type="ECO:0000256" key="8">
    <source>
        <dbReference type="ARBA" id="ARBA00023242"/>
    </source>
</evidence>
<evidence type="ECO:0000313" key="13">
    <source>
        <dbReference type="Proteomes" id="UP000494165"/>
    </source>
</evidence>
<feature type="domain" description="PHD-type" evidence="11">
    <location>
        <begin position="1387"/>
        <end position="1441"/>
    </location>
</feature>
<feature type="compositionally biased region" description="Polar residues" evidence="10">
    <location>
        <begin position="110"/>
        <end position="145"/>
    </location>
</feature>
<feature type="compositionally biased region" description="Basic and acidic residues" evidence="10">
    <location>
        <begin position="799"/>
        <end position="815"/>
    </location>
</feature>
<dbReference type="Proteomes" id="UP000494165">
    <property type="component" value="Unassembled WGS sequence"/>
</dbReference>
<keyword evidence="6" id="KW-0805">Transcription regulation</keyword>
<feature type="compositionally biased region" description="Basic and acidic residues" evidence="10">
    <location>
        <begin position="632"/>
        <end position="649"/>
    </location>
</feature>
<organism evidence="12 13">
    <name type="scientific">Cloeon dipterum</name>
    <dbReference type="NCBI Taxonomy" id="197152"/>
    <lineage>
        <taxon>Eukaryota</taxon>
        <taxon>Metazoa</taxon>
        <taxon>Ecdysozoa</taxon>
        <taxon>Arthropoda</taxon>
        <taxon>Hexapoda</taxon>
        <taxon>Insecta</taxon>
        <taxon>Pterygota</taxon>
        <taxon>Palaeoptera</taxon>
        <taxon>Ephemeroptera</taxon>
        <taxon>Pisciforma</taxon>
        <taxon>Baetidae</taxon>
        <taxon>Cloeon</taxon>
    </lineage>
</organism>
<feature type="compositionally biased region" description="Polar residues" evidence="10">
    <location>
        <begin position="247"/>
        <end position="264"/>
    </location>
</feature>
<evidence type="ECO:0000256" key="2">
    <source>
        <dbReference type="ARBA" id="ARBA00022723"/>
    </source>
</evidence>
<keyword evidence="2" id="KW-0479">Metal-binding</keyword>
<dbReference type="InterPro" id="IPR011011">
    <property type="entry name" value="Znf_FYVE_PHD"/>
</dbReference>
<feature type="compositionally biased region" description="Polar residues" evidence="10">
    <location>
        <begin position="713"/>
        <end position="723"/>
    </location>
</feature>
<keyword evidence="3" id="KW-0677">Repeat</keyword>
<sequence length="1461" mass="159085">MLTSVFRVFLCYYELLRHHIMSDSSNDDSKDFNSSEVSSTCNVGRQNQPAEEGASTSDAPVARSLSPDTSDAVATVDNQTPDLTSTTNEQREEDSKSNSSEEYLDAHVSGNVTGSNVWTAEQPPASSSRAQQEGQAAVSEGTSKAWQMLMSYDSTSEDDEEDIQPASASESVETREISTTQQQSADVSPNNGQNVSGSGDAVRDEGASSSEMRLEGSSVSGSHEFNPEVEAGSSSNVEEISEGLEEQLTSSENNNDGVESSRLNQPELEAEEEEEEEMLISSGHEAEASVDDEPVAVSGSDDLQPEPQAEIMSSSSNNIIASLLTAERPASSEADPLAQPQVQVVRPDSPSIGRLRPEGQVGGSRALDIPVAPSVANESRSVAEEAARRVTSGSQRPLPGESVLAQQLRVSSAGLGHSALMRQLISSHTEPPVANRCGPDSTTVDQSAVSGAEEVSTTEEDQTGQVSTSQQRGNVSTSWPAASGAGVSSSVDIPISTSNTLSGLLASRLSRDPLVSTSNSMPHRQRENDVRDSSGASSTTSGLRGLLSTPARATHTFARSNFSPPTQSISPPSLPEPTDNAMSGHQPEAGSSFLLSPQMSPSSSQKPTDTPHSFLAMQLAGPSMATAPGDKFPGDDKGKKRKASPDRPPRRSPPPPAPGPSRDANHIAPPNASLMEQLRKAGVIITAVPSGQGNAPESEPAEPEMRPPFQVDVQISQPSTSRQPEPVIIDSNSCEDFQGAFESKEGTEDEEGQMVLVDEDMPAPDVPEKKKPGRKRGKRKPVDLNPELLRPKRPRRAKEKHEEEEKAKEAAKKAELPPPTPPDGETPIKKKRGRKPKALLLQLAAEAKAREEALAKERELKGEEAGMEETQEQSSSSPPPEKKKEKRQYRKRESTKAEPKKTPKTPKQRTPKPKPVRETPNGPQDEETRMSATAEDSQQGKLTDSAPRKRFVLPILQPLEVTADDVAEYQWPPNDRLADTYMLQEQIALFLGVKSFKRKYPELKRRPVEPQEREFLQEKGIVSESMCDLGLTAVLSAEVLDIMSADYHEKYEEYKRAVRERHAKEMQNKAKSMSVFKPMDAKTRAMQSAAKWNASFNKERREERRCCCDLQTMTFHFPEQKRKTVMNNAKPAPGTYPVALIPGQYTDYYKDYSATELKYLPVNTVMYGPLRPNEQLEEKMSEGSQSDSEGSSSSDDSSSDTSSEGSADSADSLSTAPEADQENIANAPPAGTKCRTCSFPGQPDNMITCSQCNTHGHLLCLGLSTDMLIHIRRYMWQCTDCKTCIQCKDPADEDKMLFCDLCDRGYHIYCVGLRKVPEGRWHCKVCAICGSCGSIDPSGTEAPPQPMPPNSPEKAPQWQHEFKKGDKNSKVYAQTLCVPCSRLWKKGSYCQHCSRCYSKTDSTTMVNCSICDKWMHAECCKLAPGPELAKLNFVCDNCQEGSQVRATPSNKGFLKVVGKVH</sequence>
<feature type="compositionally biased region" description="Low complexity" evidence="10">
    <location>
        <begin position="1182"/>
        <end position="1214"/>
    </location>
</feature>
<dbReference type="PANTHER" id="PTHR45888:SF4">
    <property type="entry name" value="PHD FINGER PROTEIN 10"/>
    <property type="match status" value="1"/>
</dbReference>
<evidence type="ECO:0000256" key="3">
    <source>
        <dbReference type="ARBA" id="ARBA00022737"/>
    </source>
</evidence>
<feature type="compositionally biased region" description="Low complexity" evidence="10">
    <location>
        <begin position="481"/>
        <end position="491"/>
    </location>
</feature>
<feature type="compositionally biased region" description="Polar residues" evidence="10">
    <location>
        <begin position="557"/>
        <end position="571"/>
    </location>
</feature>
<dbReference type="CDD" id="cd15529">
    <property type="entry name" value="PHD2_PHF10"/>
    <property type="match status" value="1"/>
</dbReference>
<name>A0A8S1D149_9INSE</name>
<feature type="region of interest" description="Disordered" evidence="10">
    <location>
        <begin position="1176"/>
        <end position="1218"/>
    </location>
</feature>
<feature type="compositionally biased region" description="Basic and acidic residues" evidence="10">
    <location>
        <begin position="23"/>
        <end position="33"/>
    </location>
</feature>
<keyword evidence="4 9" id="KW-0863">Zinc-finger</keyword>
<feature type="compositionally biased region" description="Acidic residues" evidence="10">
    <location>
        <begin position="268"/>
        <end position="278"/>
    </location>
</feature>
<feature type="compositionally biased region" description="Basic and acidic residues" evidence="10">
    <location>
        <begin position="891"/>
        <end position="901"/>
    </location>
</feature>
<dbReference type="SMART" id="SM00249">
    <property type="entry name" value="PHD"/>
    <property type="match status" value="3"/>
</dbReference>
<evidence type="ECO:0000256" key="5">
    <source>
        <dbReference type="ARBA" id="ARBA00022833"/>
    </source>
</evidence>
<feature type="compositionally biased region" description="Polar residues" evidence="10">
    <location>
        <begin position="930"/>
        <end position="942"/>
    </location>
</feature>
<comment type="subcellular location">
    <subcellularLocation>
        <location evidence="1">Nucleus</location>
    </subcellularLocation>
</comment>
<feature type="region of interest" description="Disordered" evidence="10">
    <location>
        <begin position="513"/>
        <end position="946"/>
    </location>
</feature>
<feature type="compositionally biased region" description="Polar residues" evidence="10">
    <location>
        <begin position="76"/>
        <end position="88"/>
    </location>
</feature>
<dbReference type="PANTHER" id="PTHR45888">
    <property type="entry name" value="HL01030P-RELATED"/>
    <property type="match status" value="1"/>
</dbReference>
<dbReference type="InterPro" id="IPR013083">
    <property type="entry name" value="Znf_RING/FYVE/PHD"/>
</dbReference>
<dbReference type="GO" id="GO:0008270">
    <property type="term" value="F:zinc ion binding"/>
    <property type="evidence" value="ECO:0007669"/>
    <property type="project" value="UniProtKB-KW"/>
</dbReference>
<feature type="compositionally biased region" description="Polar residues" evidence="10">
    <location>
        <begin position="463"/>
        <end position="480"/>
    </location>
</feature>
<feature type="compositionally biased region" description="Basic residues" evidence="10">
    <location>
        <begin position="902"/>
        <end position="914"/>
    </location>
</feature>
<dbReference type="SUPFAM" id="SSF57903">
    <property type="entry name" value="FYVE/PHD zinc finger"/>
    <property type="match status" value="3"/>
</dbReference>
<feature type="compositionally biased region" description="Low complexity" evidence="10">
    <location>
        <begin position="313"/>
        <end position="324"/>
    </location>
</feature>
<feature type="region of interest" description="Disordered" evidence="10">
    <location>
        <begin position="423"/>
        <end position="493"/>
    </location>
</feature>
<feature type="compositionally biased region" description="Polar residues" evidence="10">
    <location>
        <begin position="207"/>
        <end position="223"/>
    </location>
</feature>
<feature type="compositionally biased region" description="Low complexity" evidence="10">
    <location>
        <begin position="533"/>
        <end position="549"/>
    </location>
</feature>
<dbReference type="GO" id="GO:0005634">
    <property type="term" value="C:nucleus"/>
    <property type="evidence" value="ECO:0007669"/>
    <property type="project" value="UniProtKB-SubCell"/>
</dbReference>
<evidence type="ECO:0000259" key="11">
    <source>
        <dbReference type="PROSITE" id="PS50016"/>
    </source>
</evidence>
<proteinExistence type="predicted"/>
<feature type="compositionally biased region" description="Basic and acidic residues" evidence="10">
    <location>
        <begin position="847"/>
        <end position="864"/>
    </location>
</feature>
<evidence type="ECO:0000256" key="6">
    <source>
        <dbReference type="ARBA" id="ARBA00023015"/>
    </source>
</evidence>
<keyword evidence="7" id="KW-0804">Transcription</keyword>
<feature type="compositionally biased region" description="Polar residues" evidence="10">
    <location>
        <begin position="36"/>
        <end position="58"/>
    </location>
</feature>
<dbReference type="InterPro" id="IPR001965">
    <property type="entry name" value="Znf_PHD"/>
</dbReference>
<evidence type="ECO:0000256" key="9">
    <source>
        <dbReference type="PROSITE-ProRule" id="PRU00146"/>
    </source>
</evidence>
<comment type="caution">
    <text evidence="12">The sequence shown here is derived from an EMBL/GenBank/DDBJ whole genome shotgun (WGS) entry which is preliminary data.</text>
</comment>
<feature type="compositionally biased region" description="Polar residues" evidence="10">
    <location>
        <begin position="440"/>
        <end position="449"/>
    </location>
</feature>
<evidence type="ECO:0000256" key="1">
    <source>
        <dbReference type="ARBA" id="ARBA00004123"/>
    </source>
</evidence>
<keyword evidence="13" id="KW-1185">Reference proteome</keyword>
<keyword evidence="8" id="KW-0539">Nucleus</keyword>
<keyword evidence="5" id="KW-0862">Zinc</keyword>
<feature type="compositionally biased region" description="Low complexity" evidence="10">
    <location>
        <begin position="591"/>
        <end position="605"/>
    </location>
</feature>
<dbReference type="CDD" id="cd21085">
    <property type="entry name" value="WH_NTD_PHF10"/>
    <property type="match status" value="1"/>
</dbReference>
<dbReference type="Gene3D" id="3.30.40.10">
    <property type="entry name" value="Zinc/RING finger domain, C3HC4 (zinc finger)"/>
    <property type="match status" value="2"/>
</dbReference>
<accession>A0A8S1D149</accession>
<feature type="region of interest" description="Disordered" evidence="10">
    <location>
        <begin position="23"/>
        <end position="402"/>
    </location>
</feature>